<keyword evidence="4" id="KW-0548">Nucleotidyltransferase</keyword>
<keyword evidence="5" id="KW-0479">Metal-binding</keyword>
<dbReference type="AlphaFoldDB" id="A0A7W6GEH3"/>
<dbReference type="RefSeq" id="WP_183902142.1">
    <property type="nucleotide sequence ID" value="NZ_JACIDW010000020.1"/>
</dbReference>
<evidence type="ECO:0000313" key="12">
    <source>
        <dbReference type="Proteomes" id="UP000582090"/>
    </source>
</evidence>
<evidence type="ECO:0000256" key="2">
    <source>
        <dbReference type="ARBA" id="ARBA00022649"/>
    </source>
</evidence>
<keyword evidence="3" id="KW-0808">Transferase</keyword>
<dbReference type="Proteomes" id="UP000582090">
    <property type="component" value="Unassembled WGS sequence"/>
</dbReference>
<keyword evidence="12" id="KW-1185">Reference proteome</keyword>
<dbReference type="PANTHER" id="PTHR33571">
    <property type="entry name" value="SSL8005 PROTEIN"/>
    <property type="match status" value="1"/>
</dbReference>
<accession>A0A7W6GEH3</accession>
<evidence type="ECO:0000256" key="1">
    <source>
        <dbReference type="ARBA" id="ARBA00001946"/>
    </source>
</evidence>
<reference evidence="11 12" key="1">
    <citation type="submission" date="2020-08" db="EMBL/GenBank/DDBJ databases">
        <title>Genomic Encyclopedia of Type Strains, Phase IV (KMG-IV): sequencing the most valuable type-strain genomes for metagenomic binning, comparative biology and taxonomic classification.</title>
        <authorList>
            <person name="Goeker M."/>
        </authorList>
    </citation>
    <scope>NUCLEOTIDE SEQUENCE [LARGE SCALE GENOMIC DNA]</scope>
    <source>
        <strain evidence="11 12">DSM 26575</strain>
    </source>
</reference>
<name>A0A7W6GEH3_9HYPH</name>
<dbReference type="InterPro" id="IPR052038">
    <property type="entry name" value="Type-VII_TA_antitoxin"/>
</dbReference>
<keyword evidence="6" id="KW-0547">Nucleotide-binding</keyword>
<evidence type="ECO:0000256" key="8">
    <source>
        <dbReference type="ARBA" id="ARBA00022842"/>
    </source>
</evidence>
<feature type="domain" description="Polymerase nucleotidyl transferase" evidence="10">
    <location>
        <begin position="11"/>
        <end position="59"/>
    </location>
</feature>
<evidence type="ECO:0000256" key="6">
    <source>
        <dbReference type="ARBA" id="ARBA00022741"/>
    </source>
</evidence>
<evidence type="ECO:0000256" key="4">
    <source>
        <dbReference type="ARBA" id="ARBA00022695"/>
    </source>
</evidence>
<dbReference type="InterPro" id="IPR043519">
    <property type="entry name" value="NT_sf"/>
</dbReference>
<comment type="similarity">
    <text evidence="9">Belongs to the MntA antitoxin family.</text>
</comment>
<sequence length="103" mass="11330">MDKDQVIAIIRKHETELRAAGAEHVSLFGSVARGEATAESDLDVLVKFSEPVIQSGFGYFSALENLRLLISRITGAPSVDIVAEPVGKERFKRNVERDRAVAY</sequence>
<evidence type="ECO:0000313" key="11">
    <source>
        <dbReference type="EMBL" id="MBB3966671.1"/>
    </source>
</evidence>
<dbReference type="GO" id="GO:0005524">
    <property type="term" value="F:ATP binding"/>
    <property type="evidence" value="ECO:0007669"/>
    <property type="project" value="UniProtKB-KW"/>
</dbReference>
<protein>
    <recommendedName>
        <fullName evidence="10">Polymerase nucleotidyl transferase domain-containing protein</fullName>
    </recommendedName>
</protein>
<dbReference type="EMBL" id="JACIDW010000020">
    <property type="protein sequence ID" value="MBB3966671.1"/>
    <property type="molecule type" value="Genomic_DNA"/>
</dbReference>
<organism evidence="11 12">
    <name type="scientific">Rhizobium metallidurans</name>
    <dbReference type="NCBI Taxonomy" id="1265931"/>
    <lineage>
        <taxon>Bacteria</taxon>
        <taxon>Pseudomonadati</taxon>
        <taxon>Pseudomonadota</taxon>
        <taxon>Alphaproteobacteria</taxon>
        <taxon>Hyphomicrobiales</taxon>
        <taxon>Rhizobiaceae</taxon>
        <taxon>Rhizobium/Agrobacterium group</taxon>
        <taxon>Rhizobium</taxon>
    </lineage>
</organism>
<comment type="cofactor">
    <cofactor evidence="1">
        <name>Mg(2+)</name>
        <dbReference type="ChEBI" id="CHEBI:18420"/>
    </cofactor>
</comment>
<dbReference type="SUPFAM" id="SSF81301">
    <property type="entry name" value="Nucleotidyltransferase"/>
    <property type="match status" value="1"/>
</dbReference>
<keyword evidence="7" id="KW-0067">ATP-binding</keyword>
<keyword evidence="2" id="KW-1277">Toxin-antitoxin system</keyword>
<evidence type="ECO:0000256" key="5">
    <source>
        <dbReference type="ARBA" id="ARBA00022723"/>
    </source>
</evidence>
<dbReference type="CDD" id="cd05403">
    <property type="entry name" value="NT_KNTase_like"/>
    <property type="match status" value="1"/>
</dbReference>
<proteinExistence type="inferred from homology"/>
<dbReference type="GO" id="GO:0016779">
    <property type="term" value="F:nucleotidyltransferase activity"/>
    <property type="evidence" value="ECO:0007669"/>
    <property type="project" value="UniProtKB-KW"/>
</dbReference>
<dbReference type="GO" id="GO:0046872">
    <property type="term" value="F:metal ion binding"/>
    <property type="evidence" value="ECO:0007669"/>
    <property type="project" value="UniProtKB-KW"/>
</dbReference>
<dbReference type="Pfam" id="PF01909">
    <property type="entry name" value="NTP_transf_2"/>
    <property type="match status" value="1"/>
</dbReference>
<keyword evidence="8" id="KW-0460">Magnesium</keyword>
<gene>
    <name evidence="11" type="ORF">GGQ67_004361</name>
</gene>
<evidence type="ECO:0000256" key="3">
    <source>
        <dbReference type="ARBA" id="ARBA00022679"/>
    </source>
</evidence>
<evidence type="ECO:0000259" key="10">
    <source>
        <dbReference type="Pfam" id="PF01909"/>
    </source>
</evidence>
<dbReference type="InterPro" id="IPR002934">
    <property type="entry name" value="Polymerase_NTP_transf_dom"/>
</dbReference>
<comment type="caution">
    <text evidence="11">The sequence shown here is derived from an EMBL/GenBank/DDBJ whole genome shotgun (WGS) entry which is preliminary data.</text>
</comment>
<dbReference type="Gene3D" id="3.30.460.10">
    <property type="entry name" value="Beta Polymerase, domain 2"/>
    <property type="match status" value="1"/>
</dbReference>
<dbReference type="PANTHER" id="PTHR33571:SF14">
    <property type="entry name" value="PROTEIN ADENYLYLTRANSFERASE MJ0435-RELATED"/>
    <property type="match status" value="1"/>
</dbReference>
<evidence type="ECO:0000256" key="7">
    <source>
        <dbReference type="ARBA" id="ARBA00022840"/>
    </source>
</evidence>
<evidence type="ECO:0000256" key="9">
    <source>
        <dbReference type="ARBA" id="ARBA00038276"/>
    </source>
</evidence>